<evidence type="ECO:0000256" key="10">
    <source>
        <dbReference type="ARBA" id="ARBA00023136"/>
    </source>
</evidence>
<dbReference type="GO" id="GO:0005886">
    <property type="term" value="C:plasma membrane"/>
    <property type="evidence" value="ECO:0007669"/>
    <property type="project" value="UniProtKB-SubCell"/>
</dbReference>
<dbReference type="GO" id="GO:0004222">
    <property type="term" value="F:metalloendopeptidase activity"/>
    <property type="evidence" value="ECO:0007669"/>
    <property type="project" value="UniProtKB-UniRule"/>
</dbReference>
<feature type="domain" description="Peptidase M48" evidence="12">
    <location>
        <begin position="105"/>
        <end position="332"/>
    </location>
</feature>
<evidence type="ECO:0000259" key="12">
    <source>
        <dbReference type="Pfam" id="PF01435"/>
    </source>
</evidence>
<keyword evidence="2 11" id="KW-1003">Cell membrane</keyword>
<sequence>MKYVGIQTQIRRNNIMSALLLLAFPVIILAMIWVFLALLNYLGGGYYDANGEMVHTLNVEEVNAYFVQAIPWVLIVVGIWFVIAYFSNVSMIRHATGARPLTRRENPRVYNIVENLCMTCGMDIPKINVVDDAQLNAFASGINAKTYTVTLTTGIINRLSDEELTGVVAHELTHIRNKDTRLLVVSIIFVGIVATVMYMVVRMLYYAMWLGGGSRRSNGEKGNGLSFLVILFVGLICCAIAYFFTIVTRFAISRKREYMADAGGAELCGNPMALASALRKLSQDPGLDDVKQQDVAQLFIVRPDEMSPGLMGFMNSLFSTHPDTEKRIAILEQF</sequence>
<protein>
    <recommendedName>
        <fullName evidence="11">Protease HtpX homolog</fullName>
        <ecNumber evidence="11">3.4.24.-</ecNumber>
    </recommendedName>
</protein>
<dbReference type="EMBL" id="JRNN01000038">
    <property type="protein sequence ID" value="KGF35572.1"/>
    <property type="molecule type" value="Genomic_DNA"/>
</dbReference>
<evidence type="ECO:0000256" key="3">
    <source>
        <dbReference type="ARBA" id="ARBA00022670"/>
    </source>
</evidence>
<evidence type="ECO:0000256" key="11">
    <source>
        <dbReference type="HAMAP-Rule" id="MF_00188"/>
    </source>
</evidence>
<evidence type="ECO:0000256" key="7">
    <source>
        <dbReference type="ARBA" id="ARBA00022833"/>
    </source>
</evidence>
<feature type="transmembrane region" description="Helical" evidence="11">
    <location>
        <begin position="225"/>
        <end position="247"/>
    </location>
</feature>
<keyword evidence="8 11" id="KW-1133">Transmembrane helix</keyword>
<comment type="cofactor">
    <cofactor evidence="11">
        <name>Zn(2+)</name>
        <dbReference type="ChEBI" id="CHEBI:29105"/>
    </cofactor>
    <text evidence="11">Binds 1 zinc ion per subunit.</text>
</comment>
<feature type="binding site" evidence="11">
    <location>
        <position position="257"/>
    </location>
    <ligand>
        <name>Zn(2+)</name>
        <dbReference type="ChEBI" id="CHEBI:29105"/>
        <note>catalytic</note>
    </ligand>
</feature>
<comment type="caution">
    <text evidence="13">The sequence shown here is derived from an EMBL/GenBank/DDBJ whole genome shotgun (WGS) entry which is preliminary data.</text>
</comment>
<dbReference type="PANTHER" id="PTHR43221:SF2">
    <property type="entry name" value="PROTEASE HTPX HOMOLOG"/>
    <property type="match status" value="1"/>
</dbReference>
<dbReference type="InterPro" id="IPR001915">
    <property type="entry name" value="Peptidase_M48"/>
</dbReference>
<comment type="subcellular location">
    <subcellularLocation>
        <location evidence="11">Cell membrane</location>
        <topology evidence="11">Multi-pass membrane protein</topology>
    </subcellularLocation>
</comment>
<comment type="similarity">
    <text evidence="1 11">Belongs to the peptidase M48B family.</text>
</comment>
<feature type="binding site" evidence="11">
    <location>
        <position position="170"/>
    </location>
    <ligand>
        <name>Zn(2+)</name>
        <dbReference type="ChEBI" id="CHEBI:29105"/>
        <note>catalytic</note>
    </ligand>
</feature>
<keyword evidence="6 11" id="KW-0378">Hydrolase</keyword>
<feature type="active site" evidence="11">
    <location>
        <position position="171"/>
    </location>
</feature>
<proteinExistence type="inferred from homology"/>
<feature type="binding site" evidence="11">
    <location>
        <position position="174"/>
    </location>
    <ligand>
        <name>Zn(2+)</name>
        <dbReference type="ChEBI" id="CHEBI:29105"/>
        <note>catalytic</note>
    </ligand>
</feature>
<dbReference type="HAMAP" id="MF_00188">
    <property type="entry name" value="Pept_M48_protease_HtpX"/>
    <property type="match status" value="1"/>
</dbReference>
<feature type="transmembrane region" description="Helical" evidence="11">
    <location>
        <begin position="182"/>
        <end position="205"/>
    </location>
</feature>
<dbReference type="OrthoDB" id="9810445at2"/>
<dbReference type="Pfam" id="PF01435">
    <property type="entry name" value="Peptidase_M48"/>
    <property type="match status" value="1"/>
</dbReference>
<gene>
    <name evidence="11" type="primary">htpX</name>
    <name evidence="13" type="ORF">HMPREF2137_04470</name>
</gene>
<dbReference type="GO" id="GO:0008270">
    <property type="term" value="F:zinc ion binding"/>
    <property type="evidence" value="ECO:0007669"/>
    <property type="project" value="UniProtKB-UniRule"/>
</dbReference>
<dbReference type="Proteomes" id="UP000029556">
    <property type="component" value="Unassembled WGS sequence"/>
</dbReference>
<feature type="transmembrane region" description="Helical" evidence="11">
    <location>
        <begin position="62"/>
        <end position="86"/>
    </location>
</feature>
<accession>A0A096AYC8</accession>
<dbReference type="CDD" id="cd07340">
    <property type="entry name" value="M48B_Htpx_like"/>
    <property type="match status" value="1"/>
</dbReference>
<keyword evidence="10 11" id="KW-0472">Membrane</keyword>
<dbReference type="EC" id="3.4.24.-" evidence="11"/>
<feature type="transmembrane region" description="Helical" evidence="11">
    <location>
        <begin position="20"/>
        <end position="42"/>
    </location>
</feature>
<evidence type="ECO:0000313" key="13">
    <source>
        <dbReference type="EMBL" id="KGF35572.1"/>
    </source>
</evidence>
<keyword evidence="4 11" id="KW-0812">Transmembrane</keyword>
<dbReference type="Gene3D" id="3.30.2010.10">
    <property type="entry name" value="Metalloproteases ('zincins'), catalytic domain"/>
    <property type="match status" value="1"/>
</dbReference>
<keyword evidence="5 11" id="KW-0479">Metal-binding</keyword>
<evidence type="ECO:0000256" key="5">
    <source>
        <dbReference type="ARBA" id="ARBA00022723"/>
    </source>
</evidence>
<dbReference type="InterPro" id="IPR050083">
    <property type="entry name" value="HtpX_protease"/>
</dbReference>
<evidence type="ECO:0000256" key="4">
    <source>
        <dbReference type="ARBA" id="ARBA00022692"/>
    </source>
</evidence>
<dbReference type="GO" id="GO:0006508">
    <property type="term" value="P:proteolysis"/>
    <property type="evidence" value="ECO:0007669"/>
    <property type="project" value="UniProtKB-KW"/>
</dbReference>
<name>A0A096AYC8_9BACT</name>
<dbReference type="RefSeq" id="WP_036872280.1">
    <property type="nucleotide sequence ID" value="NZ_JRNN01000038.1"/>
</dbReference>
<organism evidence="13 14">
    <name type="scientific">Hoylesella buccalis DNF00853</name>
    <dbReference type="NCBI Taxonomy" id="1401074"/>
    <lineage>
        <taxon>Bacteria</taxon>
        <taxon>Pseudomonadati</taxon>
        <taxon>Bacteroidota</taxon>
        <taxon>Bacteroidia</taxon>
        <taxon>Bacteroidales</taxon>
        <taxon>Prevotellaceae</taxon>
        <taxon>Hoylesella</taxon>
    </lineage>
</organism>
<evidence type="ECO:0000256" key="2">
    <source>
        <dbReference type="ARBA" id="ARBA00022475"/>
    </source>
</evidence>
<dbReference type="AlphaFoldDB" id="A0A096AYC8"/>
<evidence type="ECO:0000256" key="1">
    <source>
        <dbReference type="ARBA" id="ARBA00009779"/>
    </source>
</evidence>
<keyword evidence="3 11" id="KW-0645">Protease</keyword>
<evidence type="ECO:0000256" key="8">
    <source>
        <dbReference type="ARBA" id="ARBA00022989"/>
    </source>
</evidence>
<dbReference type="InterPro" id="IPR022919">
    <property type="entry name" value="Pept_M48_protease_HtpX"/>
</dbReference>
<keyword evidence="7 11" id="KW-0862">Zinc</keyword>
<evidence type="ECO:0000313" key="14">
    <source>
        <dbReference type="Proteomes" id="UP000029556"/>
    </source>
</evidence>
<evidence type="ECO:0000256" key="6">
    <source>
        <dbReference type="ARBA" id="ARBA00022801"/>
    </source>
</evidence>
<reference evidence="13 14" key="1">
    <citation type="submission" date="2014-07" db="EMBL/GenBank/DDBJ databases">
        <authorList>
            <person name="McCorrison J."/>
            <person name="Sanka R."/>
            <person name="Torralba M."/>
            <person name="Gillis M."/>
            <person name="Haft D.H."/>
            <person name="Methe B."/>
            <person name="Sutton G."/>
            <person name="Nelson K.E."/>
        </authorList>
    </citation>
    <scope>NUCLEOTIDE SEQUENCE [LARGE SCALE GENOMIC DNA]</scope>
    <source>
        <strain evidence="13 14">DNF00853</strain>
    </source>
</reference>
<dbReference type="PANTHER" id="PTHR43221">
    <property type="entry name" value="PROTEASE HTPX"/>
    <property type="match status" value="1"/>
</dbReference>
<keyword evidence="9 11" id="KW-0482">Metalloprotease</keyword>
<evidence type="ECO:0000256" key="9">
    <source>
        <dbReference type="ARBA" id="ARBA00023049"/>
    </source>
</evidence>